<keyword evidence="6 10" id="KW-0548">Nucleotidyltransferase</keyword>
<dbReference type="CDD" id="cd00140">
    <property type="entry name" value="beta_clamp"/>
    <property type="match status" value="1"/>
</dbReference>
<dbReference type="PIRSF" id="PIRSF000804">
    <property type="entry name" value="DNA_pol_III_b"/>
    <property type="match status" value="1"/>
</dbReference>
<dbReference type="PANTHER" id="PTHR30478:SF0">
    <property type="entry name" value="BETA SLIDING CLAMP"/>
    <property type="match status" value="1"/>
</dbReference>
<dbReference type="PANTHER" id="PTHR30478">
    <property type="entry name" value="DNA POLYMERASE III SUBUNIT BETA"/>
    <property type="match status" value="1"/>
</dbReference>
<evidence type="ECO:0000313" key="14">
    <source>
        <dbReference type="EMBL" id="ASS37290.1"/>
    </source>
</evidence>
<dbReference type="InterPro" id="IPR022635">
    <property type="entry name" value="DNA_polIII_beta_C"/>
</dbReference>
<evidence type="ECO:0000313" key="15">
    <source>
        <dbReference type="Proteomes" id="UP000214689"/>
    </source>
</evidence>
<dbReference type="Pfam" id="PF00712">
    <property type="entry name" value="DNA_pol3_beta"/>
    <property type="match status" value="1"/>
</dbReference>
<evidence type="ECO:0000259" key="11">
    <source>
        <dbReference type="Pfam" id="PF00712"/>
    </source>
</evidence>
<dbReference type="InterPro" id="IPR022637">
    <property type="entry name" value="DNA_polIII_beta_cen"/>
</dbReference>
<dbReference type="GO" id="GO:0005737">
    <property type="term" value="C:cytoplasm"/>
    <property type="evidence" value="ECO:0007669"/>
    <property type="project" value="UniProtKB-SubCell"/>
</dbReference>
<evidence type="ECO:0000259" key="12">
    <source>
        <dbReference type="Pfam" id="PF02767"/>
    </source>
</evidence>
<dbReference type="GO" id="GO:0006271">
    <property type="term" value="P:DNA strand elongation involved in DNA replication"/>
    <property type="evidence" value="ECO:0007669"/>
    <property type="project" value="TreeGrafter"/>
</dbReference>
<dbReference type="GO" id="GO:0009360">
    <property type="term" value="C:DNA polymerase III complex"/>
    <property type="evidence" value="ECO:0007669"/>
    <property type="project" value="InterPro"/>
</dbReference>
<evidence type="ECO:0000256" key="6">
    <source>
        <dbReference type="ARBA" id="ARBA00022695"/>
    </source>
</evidence>
<name>A0A223AQP8_9FIRM</name>
<dbReference type="GO" id="GO:0008408">
    <property type="term" value="F:3'-5' exonuclease activity"/>
    <property type="evidence" value="ECO:0007669"/>
    <property type="project" value="InterPro"/>
</dbReference>
<dbReference type="InterPro" id="IPR001001">
    <property type="entry name" value="DNA_polIII_beta"/>
</dbReference>
<dbReference type="Gene3D" id="3.70.10.10">
    <property type="match status" value="1"/>
</dbReference>
<dbReference type="SUPFAM" id="SSF55979">
    <property type="entry name" value="DNA clamp"/>
    <property type="match status" value="3"/>
</dbReference>
<evidence type="ECO:0000256" key="4">
    <source>
        <dbReference type="ARBA" id="ARBA00022490"/>
    </source>
</evidence>
<dbReference type="InterPro" id="IPR022634">
    <property type="entry name" value="DNA_polIII_beta_N"/>
</dbReference>
<gene>
    <name evidence="14" type="ORF">AXF17_01600</name>
</gene>
<dbReference type="Proteomes" id="UP000214689">
    <property type="component" value="Chromosome"/>
</dbReference>
<keyword evidence="4 10" id="KW-0963">Cytoplasm</keyword>
<comment type="similarity">
    <text evidence="2 10">Belongs to the beta sliding clamp family.</text>
</comment>
<dbReference type="EMBL" id="CP016199">
    <property type="protein sequence ID" value="ASS37290.1"/>
    <property type="molecule type" value="Genomic_DNA"/>
</dbReference>
<dbReference type="OrthoDB" id="8421503at2"/>
<dbReference type="SMART" id="SM00480">
    <property type="entry name" value="POL3Bc"/>
    <property type="match status" value="1"/>
</dbReference>
<comment type="subcellular location">
    <subcellularLocation>
        <location evidence="1 10">Cytoplasm</location>
    </subcellularLocation>
</comment>
<dbReference type="AlphaFoldDB" id="A0A223AQP8"/>
<feature type="domain" description="DNA polymerase III beta sliding clamp N-terminal" evidence="11">
    <location>
        <begin position="1"/>
        <end position="118"/>
    </location>
</feature>
<dbReference type="InterPro" id="IPR046938">
    <property type="entry name" value="DNA_clamp_sf"/>
</dbReference>
<protein>
    <recommendedName>
        <fullName evidence="3 10">Beta sliding clamp</fullName>
    </recommendedName>
</protein>
<keyword evidence="7 10" id="KW-0235">DNA replication</keyword>
<feature type="domain" description="DNA polymerase III beta sliding clamp C-terminal" evidence="13">
    <location>
        <begin position="246"/>
        <end position="365"/>
    </location>
</feature>
<evidence type="ECO:0000256" key="2">
    <source>
        <dbReference type="ARBA" id="ARBA00010752"/>
    </source>
</evidence>
<proteinExistence type="inferred from homology"/>
<keyword evidence="5 10" id="KW-0808">Transferase</keyword>
<comment type="function">
    <text evidence="10">Confers DNA tethering and processivity to DNA polymerases and other proteins. Acts as a clamp, forming a ring around DNA (a reaction catalyzed by the clamp-loading complex) which diffuses in an ATP-independent manner freely and bidirectionally along dsDNA. Initially characterized for its ability to contact the catalytic subunit of DNA polymerase III (Pol III), a complex, multichain enzyme responsible for most of the replicative synthesis in bacteria; Pol III exhibits 3'-5' exonuclease proofreading activity. The beta chain is required for initiation of replication as well as for processivity of DNA replication.</text>
</comment>
<evidence type="ECO:0000256" key="1">
    <source>
        <dbReference type="ARBA" id="ARBA00004496"/>
    </source>
</evidence>
<dbReference type="NCBIfam" id="TIGR00663">
    <property type="entry name" value="dnan"/>
    <property type="match status" value="1"/>
</dbReference>
<evidence type="ECO:0000256" key="8">
    <source>
        <dbReference type="ARBA" id="ARBA00022932"/>
    </source>
</evidence>
<evidence type="ECO:0000256" key="7">
    <source>
        <dbReference type="ARBA" id="ARBA00022705"/>
    </source>
</evidence>
<keyword evidence="9" id="KW-0238">DNA-binding</keyword>
<sequence>MKIYCTRNELNRAINNASHSIPTRTPSPILEGILIETKGDRMYLTATDTNMTIESNIPVDSEGDVSFVIEEKNFANIVSKLPEEEVLMEYNHEKNQIKINSGKSSSTFNCFSADEFPRFNIGEGNKIILCKKDIKNLIRKTSFSASADELNGVLTGILIELGDGNLRMVAVDTFRMAIYNAKVDTDEKLSIVVPAKLLGEVSKIISDDDNDEQLFMEIVDNKVVMLFDNNRVILNTLNGNYIDYNRIIKAETNIKIRTSRIELMKSIDRAAIIASAQNNNLIKMNIGEDQIEITSLSEKSSIKEMVEIMKEGDNLEIGFNSRYMMDVLKVIDDEEIILNMSDSVKPCIITPLKGDTYLYLVLPVRIN</sequence>
<keyword evidence="15" id="KW-1185">Reference proteome</keyword>
<organism evidence="14 15">
    <name type="scientific">Mogibacterium pumilum</name>
    <dbReference type="NCBI Taxonomy" id="86332"/>
    <lineage>
        <taxon>Bacteria</taxon>
        <taxon>Bacillati</taxon>
        <taxon>Bacillota</taxon>
        <taxon>Clostridia</taxon>
        <taxon>Peptostreptococcales</taxon>
        <taxon>Anaerovoracaceae</taxon>
        <taxon>Mogibacterium</taxon>
    </lineage>
</organism>
<dbReference type="Gene3D" id="3.10.150.10">
    <property type="entry name" value="DNA Polymerase III, subunit A, domain 2"/>
    <property type="match status" value="1"/>
</dbReference>
<evidence type="ECO:0000259" key="13">
    <source>
        <dbReference type="Pfam" id="PF02768"/>
    </source>
</evidence>
<evidence type="ECO:0000256" key="3">
    <source>
        <dbReference type="ARBA" id="ARBA00021035"/>
    </source>
</evidence>
<dbReference type="GO" id="GO:0003677">
    <property type="term" value="F:DNA binding"/>
    <property type="evidence" value="ECO:0007669"/>
    <property type="project" value="UniProtKB-UniRule"/>
</dbReference>
<dbReference type="GO" id="GO:0003887">
    <property type="term" value="F:DNA-directed DNA polymerase activity"/>
    <property type="evidence" value="ECO:0007669"/>
    <property type="project" value="UniProtKB-UniRule"/>
</dbReference>
<comment type="subunit">
    <text evidence="10">Forms a ring-shaped head-to-tail homodimer around DNA.</text>
</comment>
<evidence type="ECO:0000256" key="10">
    <source>
        <dbReference type="PIRNR" id="PIRNR000804"/>
    </source>
</evidence>
<feature type="domain" description="DNA polymerase III beta sliding clamp central" evidence="12">
    <location>
        <begin position="131"/>
        <end position="241"/>
    </location>
</feature>
<keyword evidence="8 10" id="KW-0239">DNA-directed DNA polymerase</keyword>
<dbReference type="Pfam" id="PF02767">
    <property type="entry name" value="DNA_pol3_beta_2"/>
    <property type="match status" value="1"/>
</dbReference>
<dbReference type="RefSeq" id="WP_094233512.1">
    <property type="nucleotide sequence ID" value="NZ_CP016199.1"/>
</dbReference>
<dbReference type="Pfam" id="PF02768">
    <property type="entry name" value="DNA_pol3_beta_3"/>
    <property type="match status" value="1"/>
</dbReference>
<evidence type="ECO:0000256" key="5">
    <source>
        <dbReference type="ARBA" id="ARBA00022679"/>
    </source>
</evidence>
<reference evidence="15" key="1">
    <citation type="submission" date="2016-05" db="EMBL/GenBank/DDBJ databases">
        <authorList>
            <person name="Holder M.E."/>
            <person name="Ajami N.J."/>
            <person name="Petrosino J.F."/>
        </authorList>
    </citation>
    <scope>NUCLEOTIDE SEQUENCE [LARGE SCALE GENOMIC DNA]</scope>
    <source>
        <strain evidence="15">ATCC 700696</strain>
    </source>
</reference>
<accession>A0A223AQP8</accession>
<evidence type="ECO:0000256" key="9">
    <source>
        <dbReference type="ARBA" id="ARBA00023125"/>
    </source>
</evidence>